<evidence type="ECO:0000256" key="2">
    <source>
        <dbReference type="ARBA" id="ARBA00006555"/>
    </source>
</evidence>
<dbReference type="InterPro" id="IPR037682">
    <property type="entry name" value="TonB_C"/>
</dbReference>
<dbReference type="GO" id="GO:0098797">
    <property type="term" value="C:plasma membrane protein complex"/>
    <property type="evidence" value="ECO:0007669"/>
    <property type="project" value="TreeGrafter"/>
</dbReference>
<dbReference type="AlphaFoldDB" id="A0A4P6UM44"/>
<sequence length="270" mass="29424">MPAEGTDARRAVRVGAGHPRRRMPGVPARALGWARSLPSRIATKWPAIRHALLAFLRDRRFHAAVLVALAHAGAIWLVQREGSSPGSTETLVTGELLSEIIAPPTPTVAPQPQSAPKPRPNTPQPPKQAQPTPPLQDAPSERVQETPQPEAPQTEATPIETPVVAQQSAAPPPPQRTEQPSVDASYLYNKHPSYPDISRRLNEQGQVIVRVLVGTKGEVLRAELGKSSGYVRLDRTAVSAVRSWRFLPGQRDGQAEAMWFNVPVNFVLQQ</sequence>
<evidence type="ECO:0000259" key="11">
    <source>
        <dbReference type="PROSITE" id="PS52015"/>
    </source>
</evidence>
<evidence type="ECO:0000256" key="4">
    <source>
        <dbReference type="ARBA" id="ARBA00022475"/>
    </source>
</evidence>
<dbReference type="PROSITE" id="PS52015">
    <property type="entry name" value="TONB_CTD"/>
    <property type="match status" value="1"/>
</dbReference>
<evidence type="ECO:0000256" key="3">
    <source>
        <dbReference type="ARBA" id="ARBA00022448"/>
    </source>
</evidence>
<keyword evidence="6" id="KW-0812">Transmembrane</keyword>
<accession>A0A4P6UM44</accession>
<dbReference type="GO" id="GO:0031992">
    <property type="term" value="F:energy transducer activity"/>
    <property type="evidence" value="ECO:0007669"/>
    <property type="project" value="TreeGrafter"/>
</dbReference>
<dbReference type="Gene3D" id="3.30.1150.10">
    <property type="match status" value="1"/>
</dbReference>
<dbReference type="Proteomes" id="UP000292939">
    <property type="component" value="Chromosome"/>
</dbReference>
<keyword evidence="5" id="KW-0997">Cell inner membrane</keyword>
<keyword evidence="9" id="KW-0472">Membrane</keyword>
<evidence type="ECO:0000256" key="1">
    <source>
        <dbReference type="ARBA" id="ARBA00004383"/>
    </source>
</evidence>
<keyword evidence="4" id="KW-1003">Cell membrane</keyword>
<dbReference type="PANTHER" id="PTHR33446">
    <property type="entry name" value="PROTEIN TONB-RELATED"/>
    <property type="match status" value="1"/>
</dbReference>
<comment type="similarity">
    <text evidence="2">Belongs to the TonB family.</text>
</comment>
<reference evidence="12 13" key="1">
    <citation type="submission" date="2018-07" db="EMBL/GenBank/DDBJ databases">
        <title>Exploring interactions and the metabolic potential of the ultra-small soil bacteria Hylemonella gracilis.</title>
        <authorList>
            <person name="Tyc O."/>
            <person name="Kulkarni P."/>
            <person name="Gawehns F."/>
            <person name="Hundscheid M."/>
            <person name="Zweers H."/>
            <person name="Garbeva P."/>
        </authorList>
    </citation>
    <scope>NUCLEOTIDE SEQUENCE [LARGE SCALE GENOMIC DNA]</scope>
    <source>
        <strain evidence="12 13">NS1</strain>
    </source>
</reference>
<dbReference type="PANTHER" id="PTHR33446:SF2">
    <property type="entry name" value="PROTEIN TONB"/>
    <property type="match status" value="1"/>
</dbReference>
<evidence type="ECO:0000256" key="6">
    <source>
        <dbReference type="ARBA" id="ARBA00022692"/>
    </source>
</evidence>
<feature type="region of interest" description="Disordered" evidence="10">
    <location>
        <begin position="103"/>
        <end position="197"/>
    </location>
</feature>
<feature type="region of interest" description="Disordered" evidence="10">
    <location>
        <begin position="1"/>
        <end position="23"/>
    </location>
</feature>
<evidence type="ECO:0000256" key="5">
    <source>
        <dbReference type="ARBA" id="ARBA00022519"/>
    </source>
</evidence>
<dbReference type="InterPro" id="IPR051045">
    <property type="entry name" value="TonB-dependent_transducer"/>
</dbReference>
<dbReference type="RefSeq" id="WP_131281062.1">
    <property type="nucleotide sequence ID" value="NZ_CP031395.1"/>
</dbReference>
<keyword evidence="8" id="KW-1133">Transmembrane helix</keyword>
<dbReference type="EMBL" id="CP031395">
    <property type="protein sequence ID" value="QBK05756.1"/>
    <property type="molecule type" value="Genomic_DNA"/>
</dbReference>
<keyword evidence="3" id="KW-0813">Transport</keyword>
<feature type="compositionally biased region" description="Basic and acidic residues" evidence="10">
    <location>
        <begin position="1"/>
        <end position="10"/>
    </location>
</feature>
<dbReference type="GO" id="GO:0055085">
    <property type="term" value="P:transmembrane transport"/>
    <property type="evidence" value="ECO:0007669"/>
    <property type="project" value="InterPro"/>
</dbReference>
<evidence type="ECO:0000256" key="7">
    <source>
        <dbReference type="ARBA" id="ARBA00022927"/>
    </source>
</evidence>
<evidence type="ECO:0000313" key="13">
    <source>
        <dbReference type="Proteomes" id="UP000292939"/>
    </source>
</evidence>
<dbReference type="InterPro" id="IPR006260">
    <property type="entry name" value="TonB/TolA_C"/>
</dbReference>
<evidence type="ECO:0000256" key="10">
    <source>
        <dbReference type="SAM" id="MobiDB-lite"/>
    </source>
</evidence>
<evidence type="ECO:0000256" key="9">
    <source>
        <dbReference type="ARBA" id="ARBA00023136"/>
    </source>
</evidence>
<gene>
    <name evidence="12" type="ORF">DW355_14430</name>
</gene>
<proteinExistence type="inferred from homology"/>
<feature type="domain" description="TonB C-terminal" evidence="11">
    <location>
        <begin position="179"/>
        <end position="270"/>
    </location>
</feature>
<dbReference type="KEGG" id="hgr:DW355_14430"/>
<evidence type="ECO:0000313" key="12">
    <source>
        <dbReference type="EMBL" id="QBK05756.1"/>
    </source>
</evidence>
<dbReference type="OrthoDB" id="9792439at2"/>
<feature type="compositionally biased region" description="Pro residues" evidence="10">
    <location>
        <begin position="103"/>
        <end position="136"/>
    </location>
</feature>
<keyword evidence="7" id="KW-0653">Protein transport</keyword>
<dbReference type="SUPFAM" id="SSF74653">
    <property type="entry name" value="TolA/TonB C-terminal domain"/>
    <property type="match status" value="1"/>
</dbReference>
<dbReference type="GO" id="GO:0015031">
    <property type="term" value="P:protein transport"/>
    <property type="evidence" value="ECO:0007669"/>
    <property type="project" value="UniProtKB-KW"/>
</dbReference>
<comment type="subcellular location">
    <subcellularLocation>
        <location evidence="1">Cell inner membrane</location>
        <topology evidence="1">Single-pass membrane protein</topology>
        <orientation evidence="1">Periplasmic side</orientation>
    </subcellularLocation>
</comment>
<dbReference type="NCBIfam" id="TIGR01352">
    <property type="entry name" value="tonB_Cterm"/>
    <property type="match status" value="1"/>
</dbReference>
<name>A0A4P6UM44_9BURK</name>
<organism evidence="12 13">
    <name type="scientific">Hylemonella gracilis</name>
    <dbReference type="NCBI Taxonomy" id="80880"/>
    <lineage>
        <taxon>Bacteria</taxon>
        <taxon>Pseudomonadati</taxon>
        <taxon>Pseudomonadota</taxon>
        <taxon>Betaproteobacteria</taxon>
        <taxon>Burkholderiales</taxon>
        <taxon>Comamonadaceae</taxon>
        <taxon>Hylemonella</taxon>
    </lineage>
</organism>
<protein>
    <submittedName>
        <fullName evidence="12">Energy transducer TonB</fullName>
    </submittedName>
</protein>
<dbReference type="Pfam" id="PF03544">
    <property type="entry name" value="TonB_C"/>
    <property type="match status" value="1"/>
</dbReference>
<evidence type="ECO:0000256" key="8">
    <source>
        <dbReference type="ARBA" id="ARBA00022989"/>
    </source>
</evidence>